<proteinExistence type="predicted"/>
<dbReference type="Proteomes" id="UP000283095">
    <property type="component" value="Chromosome"/>
</dbReference>
<organism evidence="9 10">
    <name type="scientific">Peribacillus asahii</name>
    <dbReference type="NCBI Taxonomy" id="228899"/>
    <lineage>
        <taxon>Bacteria</taxon>
        <taxon>Bacillati</taxon>
        <taxon>Bacillota</taxon>
        <taxon>Bacilli</taxon>
        <taxon>Bacillales</taxon>
        <taxon>Bacillaceae</taxon>
        <taxon>Peribacillus</taxon>
    </lineage>
</organism>
<protein>
    <recommendedName>
        <fullName evidence="2">histidine kinase</fullName>
        <ecNumber evidence="2">2.7.13.3</ecNumber>
    </recommendedName>
</protein>
<dbReference type="KEGG" id="pasa:BAOM_2534"/>
<evidence type="ECO:0000256" key="7">
    <source>
        <dbReference type="ARBA" id="ARBA00023012"/>
    </source>
</evidence>
<evidence type="ECO:0000259" key="8">
    <source>
        <dbReference type="PROSITE" id="PS50109"/>
    </source>
</evidence>
<dbReference type="PRINTS" id="PR00344">
    <property type="entry name" value="BCTRLSENSOR"/>
</dbReference>
<dbReference type="GO" id="GO:0004673">
    <property type="term" value="F:protein histidine kinase activity"/>
    <property type="evidence" value="ECO:0007669"/>
    <property type="project" value="UniProtKB-EC"/>
</dbReference>
<reference evidence="9 10" key="1">
    <citation type="submission" date="2018-01" db="EMBL/GenBank/DDBJ databases">
        <title>Bacillus asahii Genome sequencing and assembly.</title>
        <authorList>
            <person name="Jiang H."/>
            <person name="Feng Y."/>
            <person name="Zhao F."/>
            <person name="Lin X."/>
        </authorList>
    </citation>
    <scope>NUCLEOTIDE SEQUENCE [LARGE SCALE GENOMIC DNA]</scope>
    <source>
        <strain evidence="9 10">OM18</strain>
    </source>
</reference>
<evidence type="ECO:0000256" key="2">
    <source>
        <dbReference type="ARBA" id="ARBA00012438"/>
    </source>
</evidence>
<keyword evidence="3" id="KW-0808">Transferase</keyword>
<dbReference type="InterPro" id="IPR003594">
    <property type="entry name" value="HATPase_dom"/>
</dbReference>
<comment type="catalytic activity">
    <reaction evidence="1">
        <text>ATP + protein L-histidine = ADP + protein N-phospho-L-histidine.</text>
        <dbReference type="EC" id="2.7.13.3"/>
    </reaction>
</comment>
<keyword evidence="6" id="KW-0067">ATP-binding</keyword>
<dbReference type="PROSITE" id="PS50109">
    <property type="entry name" value="HIS_KIN"/>
    <property type="match status" value="1"/>
</dbReference>
<dbReference type="EMBL" id="CP026095">
    <property type="protein sequence ID" value="AZV43143.1"/>
    <property type="molecule type" value="Genomic_DNA"/>
</dbReference>
<evidence type="ECO:0000256" key="3">
    <source>
        <dbReference type="ARBA" id="ARBA00022679"/>
    </source>
</evidence>
<dbReference type="AlphaFoldDB" id="A0A3Q9RJL6"/>
<keyword evidence="7" id="KW-0902">Two-component regulatory system</keyword>
<dbReference type="PANTHER" id="PTHR34220:SF7">
    <property type="entry name" value="SENSOR HISTIDINE KINASE YPDA"/>
    <property type="match status" value="1"/>
</dbReference>
<sequence length="79" mass="8423">MVIEISDNGVGISQEKLSSILSDEKTKSNGHTTGIGIKNVHKRIQHYFGEGYGITAIESRKGAGTKVQITIPKVVGDLA</sequence>
<evidence type="ECO:0000313" key="9">
    <source>
        <dbReference type="EMBL" id="AZV43143.1"/>
    </source>
</evidence>
<dbReference type="InterPro" id="IPR005467">
    <property type="entry name" value="His_kinase_dom"/>
</dbReference>
<keyword evidence="4" id="KW-0547">Nucleotide-binding</keyword>
<dbReference type="InterPro" id="IPR036890">
    <property type="entry name" value="HATPase_C_sf"/>
</dbReference>
<dbReference type="Pfam" id="PF02518">
    <property type="entry name" value="HATPase_c"/>
    <property type="match status" value="1"/>
</dbReference>
<dbReference type="EC" id="2.7.13.3" evidence="2"/>
<dbReference type="Gene3D" id="3.30.565.10">
    <property type="entry name" value="Histidine kinase-like ATPase, C-terminal domain"/>
    <property type="match status" value="1"/>
</dbReference>
<evidence type="ECO:0000256" key="5">
    <source>
        <dbReference type="ARBA" id="ARBA00022777"/>
    </source>
</evidence>
<gene>
    <name evidence="9" type="ORF">BAOM_2534</name>
</gene>
<accession>A0A3Q9RJL6</accession>
<dbReference type="GO" id="GO:0005524">
    <property type="term" value="F:ATP binding"/>
    <property type="evidence" value="ECO:0007669"/>
    <property type="project" value="UniProtKB-KW"/>
</dbReference>
<name>A0A3Q9RJL6_9BACI</name>
<dbReference type="InterPro" id="IPR004358">
    <property type="entry name" value="Sig_transdc_His_kin-like_C"/>
</dbReference>
<dbReference type="SUPFAM" id="SSF55874">
    <property type="entry name" value="ATPase domain of HSP90 chaperone/DNA topoisomerase II/histidine kinase"/>
    <property type="match status" value="1"/>
</dbReference>
<evidence type="ECO:0000313" key="10">
    <source>
        <dbReference type="Proteomes" id="UP000283095"/>
    </source>
</evidence>
<feature type="domain" description="Histidine kinase" evidence="8">
    <location>
        <begin position="1"/>
        <end position="75"/>
    </location>
</feature>
<dbReference type="GO" id="GO:0000160">
    <property type="term" value="P:phosphorelay signal transduction system"/>
    <property type="evidence" value="ECO:0007669"/>
    <property type="project" value="UniProtKB-KW"/>
</dbReference>
<dbReference type="InterPro" id="IPR050640">
    <property type="entry name" value="Bact_2-comp_sensor_kinase"/>
</dbReference>
<dbReference type="PANTHER" id="PTHR34220">
    <property type="entry name" value="SENSOR HISTIDINE KINASE YPDA"/>
    <property type="match status" value="1"/>
</dbReference>
<keyword evidence="5" id="KW-0418">Kinase</keyword>
<evidence type="ECO:0000256" key="6">
    <source>
        <dbReference type="ARBA" id="ARBA00022840"/>
    </source>
</evidence>
<evidence type="ECO:0000256" key="1">
    <source>
        <dbReference type="ARBA" id="ARBA00000085"/>
    </source>
</evidence>
<evidence type="ECO:0000256" key="4">
    <source>
        <dbReference type="ARBA" id="ARBA00022741"/>
    </source>
</evidence>